<dbReference type="eggNOG" id="COG0438">
    <property type="taxonomic scope" value="Bacteria"/>
</dbReference>
<dbReference type="EC" id="2.4.1.-" evidence="2"/>
<dbReference type="HOGENOM" id="CLU_009583_2_0_5"/>
<evidence type="ECO:0000313" key="2">
    <source>
        <dbReference type="EMBL" id="CDL00067.1"/>
    </source>
</evidence>
<reference evidence="2 3" key="1">
    <citation type="journal article" date="2014" name="Genome Announc.">
        <title>Complete genome sequence of Magnetospirillum gryphiswaldense MSR-1.</title>
        <authorList>
            <person name="Wang X."/>
            <person name="Wang Q."/>
            <person name="Zhang W."/>
            <person name="Wang Y."/>
            <person name="Li L."/>
            <person name="Wen T."/>
            <person name="Zhang T."/>
            <person name="Zhang Y."/>
            <person name="Xu J."/>
            <person name="Hu J."/>
            <person name="Li S."/>
            <person name="Liu L."/>
            <person name="Liu J."/>
            <person name="Jiang W."/>
            <person name="Tian J."/>
            <person name="Li Y."/>
            <person name="Schuler D."/>
            <person name="Wang L."/>
            <person name="Li J."/>
        </authorList>
    </citation>
    <scope>NUCLEOTIDE SEQUENCE [LARGE SCALE GENOMIC DNA]</scope>
    <source>
        <strain evidence="3">DSM 6361 / JCM 21280 / NBRC 15271 / MSR-1</strain>
    </source>
</reference>
<dbReference type="SUPFAM" id="SSF53756">
    <property type="entry name" value="UDP-Glycosyltransferase/glycogen phosphorylase"/>
    <property type="match status" value="1"/>
</dbReference>
<dbReference type="Gene3D" id="3.40.50.2000">
    <property type="entry name" value="Glycogen Phosphorylase B"/>
    <property type="match status" value="2"/>
</dbReference>
<dbReference type="GO" id="GO:0016757">
    <property type="term" value="F:glycosyltransferase activity"/>
    <property type="evidence" value="ECO:0007669"/>
    <property type="project" value="UniProtKB-KW"/>
</dbReference>
<keyword evidence="3" id="KW-1185">Reference proteome</keyword>
<name>V6F3U6_MAGGM</name>
<accession>V6F3U6</accession>
<evidence type="ECO:0000313" key="3">
    <source>
        <dbReference type="Proteomes" id="UP000018922"/>
    </source>
</evidence>
<organism evidence="2 3">
    <name type="scientific">Magnetospirillum gryphiswaldense (strain DSM 6361 / JCM 21280 / NBRC 15271 / MSR-1)</name>
    <dbReference type="NCBI Taxonomy" id="431944"/>
    <lineage>
        <taxon>Bacteria</taxon>
        <taxon>Pseudomonadati</taxon>
        <taxon>Pseudomonadota</taxon>
        <taxon>Alphaproteobacteria</taxon>
        <taxon>Rhodospirillales</taxon>
        <taxon>Rhodospirillaceae</taxon>
        <taxon>Magnetospirillum</taxon>
    </lineage>
</organism>
<proteinExistence type="predicted"/>
<dbReference type="KEGG" id="mgy:MGMSRv2__2852"/>
<dbReference type="EMBL" id="HG794546">
    <property type="protein sequence ID" value="CDL00067.1"/>
    <property type="molecule type" value="Genomic_DNA"/>
</dbReference>
<dbReference type="STRING" id="1430440.MGMSRv2__2852"/>
<dbReference type="PANTHER" id="PTHR45947:SF3">
    <property type="entry name" value="SULFOQUINOVOSYL TRANSFERASE SQD2"/>
    <property type="match status" value="1"/>
</dbReference>
<dbReference type="Proteomes" id="UP000018922">
    <property type="component" value="Chromosome I"/>
</dbReference>
<gene>
    <name evidence="2" type="ordered locus">MGMSRv2__2852</name>
</gene>
<keyword evidence="2" id="KW-0328">Glycosyltransferase</keyword>
<sequence length="344" mass="38201">MRILVVSDAWFPQVNGVVRTLDTLKTELQAAGHDVVMVTPDRFRSLPCPSYPEIRLAVKPGAKLRRMIEQAQPCAIHIATEGPLGWAARRYCLRRAIPFTTAYHTKFPEYVQARWRVPLALSYAVMRRFHGASSRIMVATQGIEDELTQRGFANIGRWSRGVDTQLFRPRPECRQADGPWGDLPRPIFLYVGRVAVEKNIQAFLDLDLPGSKVVVGDGPQLEDLRRKHPEVRFVGARHGEDLACHYAGADVFVFPSRTDTFGLVLLEALASGLPVAAYAVPGPLDVIGDSPAGVLADDLRQAALRAVTIDPELCRDHALSFSWAASTNQFLDNLRPFEPLVWSA</sequence>
<dbReference type="InterPro" id="IPR050194">
    <property type="entry name" value="Glycosyltransferase_grp1"/>
</dbReference>
<dbReference type="PANTHER" id="PTHR45947">
    <property type="entry name" value="SULFOQUINOVOSYL TRANSFERASE SQD2"/>
    <property type="match status" value="1"/>
</dbReference>
<dbReference type="InterPro" id="IPR028098">
    <property type="entry name" value="Glyco_trans_4-like_N"/>
</dbReference>
<dbReference type="Pfam" id="PF13692">
    <property type="entry name" value="Glyco_trans_1_4"/>
    <property type="match status" value="1"/>
</dbReference>
<dbReference type="AlphaFoldDB" id="V6F3U6"/>
<protein>
    <submittedName>
        <fullName evidence="2">GDP-mannose-dependent alpha-mannosyltransferase</fullName>
        <ecNumber evidence="2">2.4.1.-</ecNumber>
    </submittedName>
</protein>
<dbReference type="CDD" id="cd03814">
    <property type="entry name" value="GT4-like"/>
    <property type="match status" value="1"/>
</dbReference>
<feature type="domain" description="Glycosyltransferase subfamily 4-like N-terminal" evidence="1">
    <location>
        <begin position="14"/>
        <end position="165"/>
    </location>
</feature>
<dbReference type="Pfam" id="PF13439">
    <property type="entry name" value="Glyco_transf_4"/>
    <property type="match status" value="1"/>
</dbReference>
<evidence type="ECO:0000259" key="1">
    <source>
        <dbReference type="Pfam" id="PF13439"/>
    </source>
</evidence>
<keyword evidence="2" id="KW-0808">Transferase</keyword>